<feature type="domain" description="HTH gntR-type" evidence="7">
    <location>
        <begin position="1"/>
        <end position="69"/>
    </location>
</feature>
<evidence type="ECO:0000313" key="8">
    <source>
        <dbReference type="EMBL" id="EOT87431.1"/>
    </source>
</evidence>
<proteinExistence type="inferred from homology"/>
<dbReference type="Pfam" id="PF00392">
    <property type="entry name" value="GntR"/>
    <property type="match status" value="1"/>
</dbReference>
<evidence type="ECO:0000256" key="3">
    <source>
        <dbReference type="ARBA" id="ARBA00022898"/>
    </source>
</evidence>
<dbReference type="OrthoDB" id="9802328at2"/>
<dbReference type="CDD" id="cd00609">
    <property type="entry name" value="AAT_like"/>
    <property type="match status" value="1"/>
</dbReference>
<dbReference type="eggNOG" id="COG1167">
    <property type="taxonomic scope" value="Bacteria"/>
</dbReference>
<keyword evidence="9" id="KW-1185">Reference proteome</keyword>
<protein>
    <recommendedName>
        <fullName evidence="7">HTH gntR-type domain-containing protein</fullName>
    </recommendedName>
</protein>
<evidence type="ECO:0000313" key="9">
    <source>
        <dbReference type="Proteomes" id="UP000015961"/>
    </source>
</evidence>
<dbReference type="Pfam" id="PF00155">
    <property type="entry name" value="Aminotran_1_2"/>
    <property type="match status" value="1"/>
</dbReference>
<dbReference type="AlphaFoldDB" id="S0PG85"/>
<dbReference type="InterPro" id="IPR036390">
    <property type="entry name" value="WH_DNA-bd_sf"/>
</dbReference>
<gene>
    <name evidence="8" type="ORF">I573_00487</name>
</gene>
<organism evidence="8 9">
    <name type="scientific">Enterococcus sulfureus ATCC 49903</name>
    <dbReference type="NCBI Taxonomy" id="1140003"/>
    <lineage>
        <taxon>Bacteria</taxon>
        <taxon>Bacillati</taxon>
        <taxon>Bacillota</taxon>
        <taxon>Bacilli</taxon>
        <taxon>Lactobacillales</taxon>
        <taxon>Enterococcaceae</taxon>
        <taxon>Enterococcus</taxon>
    </lineage>
</organism>
<keyword evidence="2" id="KW-0808">Transferase</keyword>
<name>S0PG85_9ENTE</name>
<dbReference type="Proteomes" id="UP000015961">
    <property type="component" value="Unassembled WGS sequence"/>
</dbReference>
<dbReference type="SUPFAM" id="SSF53383">
    <property type="entry name" value="PLP-dependent transferases"/>
    <property type="match status" value="1"/>
</dbReference>
<evidence type="ECO:0000256" key="4">
    <source>
        <dbReference type="ARBA" id="ARBA00023015"/>
    </source>
</evidence>
<dbReference type="GO" id="GO:0003677">
    <property type="term" value="F:DNA binding"/>
    <property type="evidence" value="ECO:0007669"/>
    <property type="project" value="UniProtKB-KW"/>
</dbReference>
<dbReference type="GO" id="GO:0003700">
    <property type="term" value="F:DNA-binding transcription factor activity"/>
    <property type="evidence" value="ECO:0007669"/>
    <property type="project" value="InterPro"/>
</dbReference>
<sequence>MEKYLVISHDIAKKIRDEQYAVGTKLPSINELAQQYACSRGTVIRAYRQLLEQNLVHVRHKSGYYSSYSPTIEEKATGYHLESGNPTVGSFHLPFAKQSLALALDHYQLESLDVGANGVSSVIAALTTSLEDVAVYTEADHVFLTMGIQQTVHALCKMTFPSGHHAILIEEPTYRFVIEALQAQPDLTIYTIKRDENGIDLTELERLFKEKSIKFFYLVPRNHNPLGTTLSLKQRKKIVALAQKYQVYLAEDDYFLDAYKTANYTPLYYLAAGKNCIYLGSFTKILPYLRIGFTILPPELQAYYMDTVNEIMHLHYYTPPLISQSMLGVLIYNQFLDKSKQMIDQDLKKKLKKIKSLTKKWDPNIAFYTGYEGYYATIRIHPLIPVTTIIKALAYKQIYVVSNQCNFFDSTHFDNSIRVSLAKISVSDIEIVYPELYATIASFAK</sequence>
<dbReference type="RefSeq" id="WP_016184983.1">
    <property type="nucleotide sequence ID" value="NZ_ASWO01000001.1"/>
</dbReference>
<evidence type="ECO:0000256" key="6">
    <source>
        <dbReference type="ARBA" id="ARBA00023163"/>
    </source>
</evidence>
<dbReference type="GO" id="GO:0030170">
    <property type="term" value="F:pyridoxal phosphate binding"/>
    <property type="evidence" value="ECO:0007669"/>
    <property type="project" value="InterPro"/>
</dbReference>
<keyword evidence="6" id="KW-0804">Transcription</keyword>
<comment type="similarity">
    <text evidence="1">In the C-terminal section; belongs to the class-I pyridoxal-phosphate-dependent aminotransferase family.</text>
</comment>
<accession>S0PG85</accession>
<dbReference type="EMBL" id="ASWO01000001">
    <property type="protein sequence ID" value="EOT87431.1"/>
    <property type="molecule type" value="Genomic_DNA"/>
</dbReference>
<keyword evidence="4" id="KW-0805">Transcription regulation</keyword>
<dbReference type="PROSITE" id="PS50949">
    <property type="entry name" value="HTH_GNTR"/>
    <property type="match status" value="1"/>
</dbReference>
<reference evidence="8 9" key="1">
    <citation type="submission" date="2013-03" db="EMBL/GenBank/DDBJ databases">
        <title>The Genome Sequence of Enterococcus sulfureus ATCC_49903 (PacBio/Illumina hybrid assembly).</title>
        <authorList>
            <consortium name="The Broad Institute Genomics Platform"/>
            <consortium name="The Broad Institute Genome Sequencing Center for Infectious Disease"/>
            <person name="Earl A."/>
            <person name="Russ C."/>
            <person name="Gilmore M."/>
            <person name="Surin D."/>
            <person name="Walker B."/>
            <person name="Young S."/>
            <person name="Zeng Q."/>
            <person name="Gargeya S."/>
            <person name="Fitzgerald M."/>
            <person name="Haas B."/>
            <person name="Abouelleil A."/>
            <person name="Allen A.W."/>
            <person name="Alvarado L."/>
            <person name="Arachchi H.M."/>
            <person name="Berlin A.M."/>
            <person name="Chapman S.B."/>
            <person name="Gainer-Dewar J."/>
            <person name="Goldberg J."/>
            <person name="Griggs A."/>
            <person name="Gujja S."/>
            <person name="Hansen M."/>
            <person name="Howarth C."/>
            <person name="Imamovic A."/>
            <person name="Ireland A."/>
            <person name="Larimer J."/>
            <person name="McCowan C."/>
            <person name="Murphy C."/>
            <person name="Pearson M."/>
            <person name="Poon T.W."/>
            <person name="Priest M."/>
            <person name="Roberts A."/>
            <person name="Saif S."/>
            <person name="Shea T."/>
            <person name="Sisk P."/>
            <person name="Sykes S."/>
            <person name="Wortman J."/>
            <person name="Nusbaum C."/>
            <person name="Birren B."/>
        </authorList>
    </citation>
    <scope>NUCLEOTIDE SEQUENCE [LARGE SCALE GENOMIC DNA]</scope>
    <source>
        <strain evidence="8 9">ATCC 49903</strain>
    </source>
</reference>
<evidence type="ECO:0000256" key="2">
    <source>
        <dbReference type="ARBA" id="ARBA00022576"/>
    </source>
</evidence>
<dbReference type="Gene3D" id="1.10.10.10">
    <property type="entry name" value="Winged helix-like DNA-binding domain superfamily/Winged helix DNA-binding domain"/>
    <property type="match status" value="1"/>
</dbReference>
<dbReference type="CDD" id="cd07377">
    <property type="entry name" value="WHTH_GntR"/>
    <property type="match status" value="1"/>
</dbReference>
<dbReference type="InterPro" id="IPR051446">
    <property type="entry name" value="HTH_trans_reg/aminotransferase"/>
</dbReference>
<dbReference type="SMART" id="SM00345">
    <property type="entry name" value="HTH_GNTR"/>
    <property type="match status" value="1"/>
</dbReference>
<comment type="caution">
    <text evidence="8">The sequence shown here is derived from an EMBL/GenBank/DDBJ whole genome shotgun (WGS) entry which is preliminary data.</text>
</comment>
<dbReference type="InterPro" id="IPR036388">
    <property type="entry name" value="WH-like_DNA-bd_sf"/>
</dbReference>
<keyword evidence="3" id="KW-0663">Pyridoxal phosphate</keyword>
<keyword evidence="2" id="KW-0032">Aminotransferase</keyword>
<dbReference type="InterPro" id="IPR015424">
    <property type="entry name" value="PyrdxlP-dep_Trfase"/>
</dbReference>
<dbReference type="PANTHER" id="PTHR46577:SF1">
    <property type="entry name" value="HTH-TYPE TRANSCRIPTIONAL REGULATORY PROTEIN GABR"/>
    <property type="match status" value="1"/>
</dbReference>
<dbReference type="GO" id="GO:0008483">
    <property type="term" value="F:transaminase activity"/>
    <property type="evidence" value="ECO:0007669"/>
    <property type="project" value="UniProtKB-KW"/>
</dbReference>
<dbReference type="InterPro" id="IPR004839">
    <property type="entry name" value="Aminotransferase_I/II_large"/>
</dbReference>
<keyword evidence="5" id="KW-0238">DNA-binding</keyword>
<dbReference type="InterPro" id="IPR015421">
    <property type="entry name" value="PyrdxlP-dep_Trfase_major"/>
</dbReference>
<dbReference type="Gene3D" id="3.40.640.10">
    <property type="entry name" value="Type I PLP-dependent aspartate aminotransferase-like (Major domain)"/>
    <property type="match status" value="1"/>
</dbReference>
<dbReference type="InterPro" id="IPR000524">
    <property type="entry name" value="Tscrpt_reg_HTH_GntR"/>
</dbReference>
<dbReference type="PATRIC" id="fig|1140003.3.peg.488"/>
<evidence type="ECO:0000256" key="1">
    <source>
        <dbReference type="ARBA" id="ARBA00005384"/>
    </source>
</evidence>
<evidence type="ECO:0000259" key="7">
    <source>
        <dbReference type="PROSITE" id="PS50949"/>
    </source>
</evidence>
<evidence type="ECO:0000256" key="5">
    <source>
        <dbReference type="ARBA" id="ARBA00023125"/>
    </source>
</evidence>
<dbReference type="PANTHER" id="PTHR46577">
    <property type="entry name" value="HTH-TYPE TRANSCRIPTIONAL REGULATORY PROTEIN GABR"/>
    <property type="match status" value="1"/>
</dbReference>
<dbReference type="STRING" id="1140003.OMY_00492"/>
<dbReference type="SUPFAM" id="SSF46785">
    <property type="entry name" value="Winged helix' DNA-binding domain"/>
    <property type="match status" value="1"/>
</dbReference>